<organism evidence="2 3">
    <name type="scientific">Chryseobacterium scophthalmum</name>
    <dbReference type="NCBI Taxonomy" id="59733"/>
    <lineage>
        <taxon>Bacteria</taxon>
        <taxon>Pseudomonadati</taxon>
        <taxon>Bacteroidota</taxon>
        <taxon>Flavobacteriia</taxon>
        <taxon>Flavobacteriales</taxon>
        <taxon>Weeksellaceae</taxon>
        <taxon>Chryseobacterium group</taxon>
        <taxon>Chryseobacterium</taxon>
    </lineage>
</organism>
<gene>
    <name evidence="2" type="ORF">SAMN05421769_3766</name>
</gene>
<accession>A0A1N6IUS5</accession>
<evidence type="ECO:0000313" key="3">
    <source>
        <dbReference type="Proteomes" id="UP000184782"/>
    </source>
</evidence>
<evidence type="ECO:0008006" key="4">
    <source>
        <dbReference type="Google" id="ProtNLM"/>
    </source>
</evidence>
<keyword evidence="3" id="KW-1185">Reference proteome</keyword>
<dbReference type="EMBL" id="FSRQ01000005">
    <property type="protein sequence ID" value="SIO35736.1"/>
    <property type="molecule type" value="Genomic_DNA"/>
</dbReference>
<evidence type="ECO:0000256" key="1">
    <source>
        <dbReference type="SAM" id="SignalP"/>
    </source>
</evidence>
<feature type="signal peptide" evidence="1">
    <location>
        <begin position="1"/>
        <end position="21"/>
    </location>
</feature>
<dbReference type="AlphaFoldDB" id="A0A1N6IUS5"/>
<proteinExistence type="predicted"/>
<sequence length="281" mass="29063">MKNCYLLVVLFIMGYNINAQVGINTNNPKSTLHVQKRTELTFPDGIIPPRISGDSLRLKEAAYTAAQNGAIVYVTSPATTTGPKTNGVTSDGLFIYDAVINNSSGNPGLWFKLPTTASSGTTGDGAFSAKFTSTLSLLGLGVGGGILNLNIGGSSGGTTTIQVPSTSMSNGVYTVPSTGLYQINFSYKEGTGASVSLLTNSGIIINRTPVGSSTATTLDSKGFGGVSVLAVLTVSITQTTINHIYSLTAGDKIQFGISRQGIATLDLANASEADISIYKIR</sequence>
<reference evidence="3" key="1">
    <citation type="submission" date="2016-12" db="EMBL/GenBank/DDBJ databases">
        <authorList>
            <person name="Varghese N."/>
            <person name="Submissions S."/>
        </authorList>
    </citation>
    <scope>NUCLEOTIDE SEQUENCE [LARGE SCALE GENOMIC DNA]</scope>
    <source>
        <strain evidence="3">DSM 16779</strain>
    </source>
</reference>
<dbReference type="OrthoDB" id="1345111at2"/>
<dbReference type="STRING" id="59733.SAMN05421769_3766"/>
<dbReference type="RefSeq" id="WP_143747621.1">
    <property type="nucleotide sequence ID" value="NZ_FSRQ01000005.1"/>
</dbReference>
<dbReference type="Proteomes" id="UP000184782">
    <property type="component" value="Unassembled WGS sequence"/>
</dbReference>
<keyword evidence="1" id="KW-0732">Signal</keyword>
<feature type="chain" id="PRO_5013133926" description="C1q domain-containing protein" evidence="1">
    <location>
        <begin position="22"/>
        <end position="281"/>
    </location>
</feature>
<evidence type="ECO:0000313" key="2">
    <source>
        <dbReference type="EMBL" id="SIO35736.1"/>
    </source>
</evidence>
<protein>
    <recommendedName>
        <fullName evidence="4">C1q domain-containing protein</fullName>
    </recommendedName>
</protein>
<name>A0A1N6IUS5_9FLAO</name>